<evidence type="ECO:0000256" key="1">
    <source>
        <dbReference type="ARBA" id="ARBA00023122"/>
    </source>
</evidence>
<dbReference type="SMART" id="SM00116">
    <property type="entry name" value="CBS"/>
    <property type="match status" value="1"/>
</dbReference>
<dbReference type="InterPro" id="IPR051257">
    <property type="entry name" value="Diverse_CBS-Domain"/>
</dbReference>
<evidence type="ECO:0000313" key="4">
    <source>
        <dbReference type="EMBL" id="GGF29013.1"/>
    </source>
</evidence>
<feature type="domain" description="CBS" evidence="3">
    <location>
        <begin position="25"/>
        <end position="80"/>
    </location>
</feature>
<evidence type="ECO:0000256" key="2">
    <source>
        <dbReference type="PROSITE-ProRule" id="PRU00703"/>
    </source>
</evidence>
<organism evidence="4 5">
    <name type="scientific">Halobacillus andaensis</name>
    <dbReference type="NCBI Taxonomy" id="1176239"/>
    <lineage>
        <taxon>Bacteria</taxon>
        <taxon>Bacillati</taxon>
        <taxon>Bacillota</taxon>
        <taxon>Bacilli</taxon>
        <taxon>Bacillales</taxon>
        <taxon>Bacillaceae</taxon>
        <taxon>Halobacillus</taxon>
    </lineage>
</organism>
<dbReference type="SUPFAM" id="SSF54631">
    <property type="entry name" value="CBS-domain pair"/>
    <property type="match status" value="1"/>
</dbReference>
<dbReference type="Gene3D" id="3.10.580.10">
    <property type="entry name" value="CBS-domain"/>
    <property type="match status" value="1"/>
</dbReference>
<dbReference type="Proteomes" id="UP000660110">
    <property type="component" value="Unassembled WGS sequence"/>
</dbReference>
<dbReference type="AlphaFoldDB" id="A0A917EZZ5"/>
<comment type="caution">
    <text evidence="4">The sequence shown here is derived from an EMBL/GenBank/DDBJ whole genome shotgun (WGS) entry which is preliminary data.</text>
</comment>
<proteinExistence type="predicted"/>
<reference evidence="4" key="1">
    <citation type="journal article" date="2014" name="Int. J. Syst. Evol. Microbiol.">
        <title>Complete genome sequence of Corynebacterium casei LMG S-19264T (=DSM 44701T), isolated from a smear-ripened cheese.</title>
        <authorList>
            <consortium name="US DOE Joint Genome Institute (JGI-PGF)"/>
            <person name="Walter F."/>
            <person name="Albersmeier A."/>
            <person name="Kalinowski J."/>
            <person name="Ruckert C."/>
        </authorList>
    </citation>
    <scope>NUCLEOTIDE SEQUENCE</scope>
    <source>
        <strain evidence="4">CGMCC 1.12153</strain>
    </source>
</reference>
<dbReference type="PROSITE" id="PS51371">
    <property type="entry name" value="CBS"/>
    <property type="match status" value="1"/>
</dbReference>
<reference evidence="4" key="2">
    <citation type="submission" date="2020-09" db="EMBL/GenBank/DDBJ databases">
        <authorList>
            <person name="Sun Q."/>
            <person name="Zhou Y."/>
        </authorList>
    </citation>
    <scope>NUCLEOTIDE SEQUENCE</scope>
    <source>
        <strain evidence="4">CGMCC 1.12153</strain>
    </source>
</reference>
<dbReference type="EMBL" id="BMEL01000004">
    <property type="protein sequence ID" value="GGF29013.1"/>
    <property type="molecule type" value="Genomic_DNA"/>
</dbReference>
<dbReference type="PANTHER" id="PTHR43080">
    <property type="entry name" value="CBS DOMAIN-CONTAINING PROTEIN CBSX3, MITOCHONDRIAL"/>
    <property type="match status" value="1"/>
</dbReference>
<accession>A0A917EZZ5</accession>
<keyword evidence="1 2" id="KW-0129">CBS domain</keyword>
<evidence type="ECO:0000313" key="5">
    <source>
        <dbReference type="Proteomes" id="UP000660110"/>
    </source>
</evidence>
<gene>
    <name evidence="4" type="ORF">GCM10010954_30160</name>
</gene>
<protein>
    <recommendedName>
        <fullName evidence="3">CBS domain-containing protein</fullName>
    </recommendedName>
</protein>
<dbReference type="InterPro" id="IPR046342">
    <property type="entry name" value="CBS_dom_sf"/>
</dbReference>
<dbReference type="InterPro" id="IPR000644">
    <property type="entry name" value="CBS_dom"/>
</dbReference>
<sequence>MKDRDIVVKGLAKGSAGEVKASDVMTEKVITGYPEMEVEEAARLMQEHQIKRLLIVESDTVKGVVTLGDIGYQGIDEAAAGIVREVSKGQSNN</sequence>
<dbReference type="Pfam" id="PF00571">
    <property type="entry name" value="CBS"/>
    <property type="match status" value="1"/>
</dbReference>
<evidence type="ECO:0000259" key="3">
    <source>
        <dbReference type="PROSITE" id="PS51371"/>
    </source>
</evidence>
<name>A0A917EZZ5_HALAA</name>
<keyword evidence="5" id="KW-1185">Reference proteome</keyword>
<dbReference type="PANTHER" id="PTHR43080:SF2">
    <property type="entry name" value="CBS DOMAIN-CONTAINING PROTEIN"/>
    <property type="match status" value="1"/>
</dbReference>